<dbReference type="RefSeq" id="WP_126678103.1">
    <property type="nucleotide sequence ID" value="NZ_JBQMXP010000002.1"/>
</dbReference>
<sequence length="143" mass="16253">MRKILYTIIVVLCMACTLGTMAKDGNKIIPRVYVFGMSTSFNDSTVFFTDIMTLDSVFEDGKSGFIIGRDNYSLQLRYYLEGKGYSQRTCVFVSGKDQKHIMKKYEKMKSRYAKKGGSDILLIDKSEFAFTPISITSLMPVEK</sequence>
<name>A0A3S0PBP6_9BACT</name>
<keyword evidence="3" id="KW-1185">Reference proteome</keyword>
<feature type="signal peptide" evidence="1">
    <location>
        <begin position="1"/>
        <end position="22"/>
    </location>
</feature>
<evidence type="ECO:0000256" key="1">
    <source>
        <dbReference type="SAM" id="SignalP"/>
    </source>
</evidence>
<accession>A0A3S0PBP6</accession>
<keyword evidence="1" id="KW-0732">Signal</keyword>
<organism evidence="2 3">
    <name type="scientific">Prevotella koreensis</name>
    <dbReference type="NCBI Taxonomy" id="2490854"/>
    <lineage>
        <taxon>Bacteria</taxon>
        <taxon>Pseudomonadati</taxon>
        <taxon>Bacteroidota</taxon>
        <taxon>Bacteroidia</taxon>
        <taxon>Bacteroidales</taxon>
        <taxon>Prevotellaceae</taxon>
        <taxon>Prevotella</taxon>
    </lineage>
</organism>
<feature type="chain" id="PRO_5018580874" description="DUF4174 domain-containing protein" evidence="1">
    <location>
        <begin position="23"/>
        <end position="143"/>
    </location>
</feature>
<comment type="caution">
    <text evidence="2">The sequence shown here is derived from an EMBL/GenBank/DDBJ whole genome shotgun (WGS) entry which is preliminary data.</text>
</comment>
<dbReference type="Proteomes" id="UP000278983">
    <property type="component" value="Unassembled WGS sequence"/>
</dbReference>
<dbReference type="AlphaFoldDB" id="A0A3S0PBP6"/>
<gene>
    <name evidence="2" type="ORF">EHV08_03755</name>
</gene>
<dbReference type="OrthoDB" id="1081826at2"/>
<reference evidence="2 3" key="1">
    <citation type="submission" date="2018-12" db="EMBL/GenBank/DDBJ databases">
        <title>Genome sequencing of Prevotella sp. KCOM 3155 (= JS262).</title>
        <authorList>
            <person name="Kook J.-K."/>
            <person name="Park S.-N."/>
            <person name="Lim Y.K."/>
        </authorList>
    </citation>
    <scope>NUCLEOTIDE SEQUENCE [LARGE SCALE GENOMIC DNA]</scope>
    <source>
        <strain evidence="2 3">KCOM 3155</strain>
    </source>
</reference>
<evidence type="ECO:0000313" key="2">
    <source>
        <dbReference type="EMBL" id="RUL58968.1"/>
    </source>
</evidence>
<evidence type="ECO:0000313" key="3">
    <source>
        <dbReference type="Proteomes" id="UP000278983"/>
    </source>
</evidence>
<evidence type="ECO:0008006" key="4">
    <source>
        <dbReference type="Google" id="ProtNLM"/>
    </source>
</evidence>
<dbReference type="EMBL" id="RYYU01000001">
    <property type="protein sequence ID" value="RUL58968.1"/>
    <property type="molecule type" value="Genomic_DNA"/>
</dbReference>
<proteinExistence type="predicted"/>
<protein>
    <recommendedName>
        <fullName evidence="4">DUF4174 domain-containing protein</fullName>
    </recommendedName>
</protein>